<dbReference type="InParanoid" id="Q5JDT8"/>
<dbReference type="InterPro" id="IPR027552">
    <property type="entry name" value="CGP_CTERM"/>
</dbReference>
<feature type="region of interest" description="Disordered" evidence="1">
    <location>
        <begin position="567"/>
        <end position="602"/>
    </location>
</feature>
<dbReference type="Proteomes" id="UP000000536">
    <property type="component" value="Chromosome"/>
</dbReference>
<dbReference type="EMBL" id="AP006878">
    <property type="protein sequence ID" value="BAD85949.1"/>
    <property type="molecule type" value="Genomic_DNA"/>
</dbReference>
<dbReference type="GO" id="GO:1904680">
    <property type="term" value="F:peptide transmembrane transporter activity"/>
    <property type="evidence" value="ECO:0000318"/>
    <property type="project" value="GO_Central"/>
</dbReference>
<evidence type="ECO:0000313" key="4">
    <source>
        <dbReference type="Proteomes" id="UP000000536"/>
    </source>
</evidence>
<dbReference type="Gene3D" id="3.40.190.10">
    <property type="entry name" value="Periplasmic binding protein-like II"/>
    <property type="match status" value="1"/>
</dbReference>
<dbReference type="PATRIC" id="fig|69014.16.peg.1716"/>
<keyword evidence="4" id="KW-1185">Reference proteome</keyword>
<dbReference type="GeneID" id="78448290"/>
<dbReference type="Gene3D" id="3.10.105.10">
    <property type="entry name" value="Dipeptide-binding Protein, Domain 3"/>
    <property type="match status" value="1"/>
</dbReference>
<dbReference type="CDD" id="cd08509">
    <property type="entry name" value="PBP2_TmCBP_oligosaccharides_like"/>
    <property type="match status" value="1"/>
</dbReference>
<dbReference type="eggNOG" id="arCOG01534">
    <property type="taxonomic scope" value="Archaea"/>
</dbReference>
<proteinExistence type="predicted"/>
<dbReference type="SUPFAM" id="SSF53850">
    <property type="entry name" value="Periplasmic binding protein-like II"/>
    <property type="match status" value="1"/>
</dbReference>
<dbReference type="PhylomeDB" id="Q5JDT8"/>
<organism evidence="3 4">
    <name type="scientific">Thermococcus kodakarensis (strain ATCC BAA-918 / JCM 12380 / KOD1)</name>
    <name type="common">Pyrococcus kodakaraensis (strain KOD1)</name>
    <dbReference type="NCBI Taxonomy" id="69014"/>
    <lineage>
        <taxon>Archaea</taxon>
        <taxon>Methanobacteriati</taxon>
        <taxon>Methanobacteriota</taxon>
        <taxon>Thermococci</taxon>
        <taxon>Thermococcales</taxon>
        <taxon>Thermococcaceae</taxon>
        <taxon>Thermococcus</taxon>
    </lineage>
</organism>
<dbReference type="NCBIfam" id="TIGR04288">
    <property type="entry name" value="CGP_CTERM"/>
    <property type="match status" value="1"/>
</dbReference>
<dbReference type="AlphaFoldDB" id="Q5JDT8"/>
<dbReference type="GO" id="GO:0015833">
    <property type="term" value="P:peptide transport"/>
    <property type="evidence" value="ECO:0000318"/>
    <property type="project" value="GO_Central"/>
</dbReference>
<dbReference type="EnsemblBacteria" id="BAD85949">
    <property type="protein sequence ID" value="BAD85949"/>
    <property type="gene ID" value="TK1760"/>
</dbReference>
<dbReference type="Gene3D" id="3.90.76.10">
    <property type="entry name" value="Dipeptide-binding Protein, Domain 1"/>
    <property type="match status" value="1"/>
</dbReference>
<evidence type="ECO:0000256" key="1">
    <source>
        <dbReference type="SAM" id="MobiDB-lite"/>
    </source>
</evidence>
<dbReference type="OrthoDB" id="37176at2157"/>
<feature type="domain" description="Solute-binding protein family 5" evidence="2">
    <location>
        <begin position="74"/>
        <end position="470"/>
    </location>
</feature>
<dbReference type="STRING" id="69014.TK1760"/>
<gene>
    <name evidence="3" type="ordered locus">TK1760</name>
</gene>
<dbReference type="KEGG" id="tko:TK1760"/>
<dbReference type="InterPro" id="IPR000914">
    <property type="entry name" value="SBP_5_dom"/>
</dbReference>
<evidence type="ECO:0000313" key="3">
    <source>
        <dbReference type="EMBL" id="BAD85949.1"/>
    </source>
</evidence>
<dbReference type="PANTHER" id="PTHR30290:SF82">
    <property type="entry name" value="ABC-TYPE DIPEPTIDE_OLIGOPEPTIDE TRANSPORT SYSTEM, PERIPLASMIC COMPONENT"/>
    <property type="match status" value="1"/>
</dbReference>
<reference evidence="3 4" key="1">
    <citation type="journal article" date="2005" name="Genome Res.">
        <title>Complete genome sequence of the hyperthermophilic archaeon Thermococcus kodakaraensis KOD1 and comparison with Pyrococcus genomes.</title>
        <authorList>
            <person name="Fukui T."/>
            <person name="Atomi H."/>
            <person name="Kanai T."/>
            <person name="Matsumi R."/>
            <person name="Fujiwara S."/>
            <person name="Imanaka T."/>
        </authorList>
    </citation>
    <scope>NUCLEOTIDE SEQUENCE [LARGE SCALE GENOMIC DNA]</scope>
    <source>
        <strain evidence="4">ATCC BAA-918 / JCM 12380 / KOD1</strain>
    </source>
</reference>
<accession>Q5JDT8</accession>
<dbReference type="InterPro" id="IPR039424">
    <property type="entry name" value="SBP_5"/>
</dbReference>
<protein>
    <submittedName>
        <fullName evidence="3">ABC-type dipeptide/oligopeptide transport system, periplasmic component</fullName>
    </submittedName>
</protein>
<dbReference type="RefSeq" id="WP_011250711.1">
    <property type="nucleotide sequence ID" value="NC_006624.1"/>
</dbReference>
<evidence type="ECO:0000259" key="2">
    <source>
        <dbReference type="Pfam" id="PF00496"/>
    </source>
</evidence>
<sequence length="626" mass="69362">MKKATAVALVAIFILGLFEAGYGLAAESLPRNETLYTANSAPPTNANPFTGGSVLGIDGLVFEPLFMFNFMTGELKPWLAESGKWVGDNVFEVKLRSGLKWQDGEPLTAEDVKFSYEYYEKIGLRNWGDLGLKEIKVVDDRTVQFIFDGTPNYQLWQLQMFFGWGQGALIVPKHVFENINPEDIPKMTFTGDEMKYLVGSGAYKLKEVVGQEKAILERNDDWWGVKVFGKPGPKYIVQLYVTDNNQAANMFIKGDLDVGTYYIDIVSAKQKNPKLVSWLDKYPYFPPVAPVLLYFNTKHAPLDNPKVRRAIAMAINPYQIVNQGPISDLPKEVPFGPGLLKKWGDKVGIDGLISQYGWKYGDVAGAIKLLDEAGVKDTDGDGIREYNGKPLKLKFVTCAGCNDWLQAGEIIANQLKAVGIEVEIEKGDWTNFFVKSLQNGDFDLALHWSGTFQPSAYAVFNMLLSKDGGANYGKYENPQVDQILAEFGKTVDENKEAQYIKQLCQIWLQDVPAVPVYMATLFYEANTEYWINWPNEKNPYGVPIFWTNYGTWGTALALLGVKPANAQEVSTTTTTTSETTTSKTPTSEKTNTGSGSTTSSSNGGGICGPAVVVGLAVIPLLLRRRR</sequence>
<dbReference type="FunFam" id="3.90.76.10:FF:000017">
    <property type="entry name" value="Oligopeptide ABC transporter, periplasmic oligopeptide-binding protein"/>
    <property type="match status" value="1"/>
</dbReference>
<dbReference type="Pfam" id="PF00496">
    <property type="entry name" value="SBP_bac_5"/>
    <property type="match status" value="1"/>
</dbReference>
<name>Q5JDT8_THEKO</name>
<feature type="compositionally biased region" description="Low complexity" evidence="1">
    <location>
        <begin position="570"/>
        <end position="601"/>
    </location>
</feature>
<dbReference type="PANTHER" id="PTHR30290">
    <property type="entry name" value="PERIPLASMIC BINDING COMPONENT OF ABC TRANSPORTER"/>
    <property type="match status" value="1"/>
</dbReference>
<dbReference type="HOGENOM" id="CLU_017028_8_3_2"/>